<feature type="domain" description="Transketolase-like pyrimidine-binding" evidence="12">
    <location>
        <begin position="350"/>
        <end position="516"/>
    </location>
</feature>
<evidence type="ECO:0000256" key="6">
    <source>
        <dbReference type="ARBA" id="ARBA00022679"/>
    </source>
</evidence>
<comment type="cofactor">
    <cofactor evidence="2">
        <name>thiamine diphosphate</name>
        <dbReference type="ChEBI" id="CHEBI:58937"/>
    </cofactor>
</comment>
<keyword evidence="8" id="KW-0460">Magnesium</keyword>
<dbReference type="EMBL" id="CP145316">
    <property type="protein sequence ID" value="XAM18351.1"/>
    <property type="molecule type" value="Genomic_DNA"/>
</dbReference>
<evidence type="ECO:0000256" key="5">
    <source>
        <dbReference type="ARBA" id="ARBA00013152"/>
    </source>
</evidence>
<dbReference type="Proteomes" id="UP001434737">
    <property type="component" value="Chromosome"/>
</dbReference>
<dbReference type="Pfam" id="PF02779">
    <property type="entry name" value="Transket_pyr"/>
    <property type="match status" value="1"/>
</dbReference>
<comment type="cofactor">
    <cofactor evidence="1">
        <name>Mg(2+)</name>
        <dbReference type="ChEBI" id="CHEBI:18420"/>
    </cofactor>
</comment>
<dbReference type="CDD" id="cd02012">
    <property type="entry name" value="TPP_TK"/>
    <property type="match status" value="1"/>
</dbReference>
<sequence>MQSLPQITEQDLPLLQKMSHTLAFLCADMVQKANSGHPGAPMGLADIASVLSFHLRLAPHNPTWLNRDRIIFSGGHASALVYALLHLWGFDVSMKDLQSFRTLGSKTPGHPEYGHTQGVEITTGPLGQGVANAVGIAMASKYTQNLFGKEIISHYVYCLCGDGDLQEGISYEAASLAGHHKLHNLIVIYDSNNITIEGDTNVSMSEDICKRFEAQGWQVLNCDGHNILAFHNALTRAKDSTKPTLIIAKTIIAKNALDLEGSHKAHGAPLGEEIIAKAKAKLGLEAQSFYVPDDVKFTFGLMRERGELAFKQWHKQYENLPQITRERFDNMQNVDNSRIAYPHFELGESMATRVSNGKILNAISQSLEGFIGGSADLAPSNNTHLENEGDFPQGKNWHFGIREHAMGAISNGVANYGLFLPFCATFFVFSDYMSPSVRVASLMKSKVYYIWTHDSIGVGEDGATHQPIEQLSHFRAMPNLLVFRPADGNENVACWQVGLDSAVPCAFVLSRQNLPIIVPYTSTLKEQVQKGAYVLSPADNAAVTLMASGSEVSLALKASEALQAKGIVAQVVSVPCLDLLLKQPKSYRESLSQGSKVLAIEASRGLEWYVVADYVIGMQSFGASGKGEGLFTHFGFSVEHIVEVAQQLLGADS</sequence>
<comment type="similarity">
    <text evidence="3">Belongs to the transketolase family.</text>
</comment>
<keyword evidence="14" id="KW-1185">Reference proteome</keyword>
<comment type="subunit">
    <text evidence="4">Homodimer.</text>
</comment>
<dbReference type="SMART" id="SM00861">
    <property type="entry name" value="Transket_pyr"/>
    <property type="match status" value="1"/>
</dbReference>
<dbReference type="InterPro" id="IPR055152">
    <property type="entry name" value="Transketolase-like_C_2"/>
</dbReference>
<reference evidence="13 14" key="1">
    <citation type="submission" date="2024-02" db="EMBL/GenBank/DDBJ databases">
        <title>Genome and pathogenicity analysis of Helicobacter mastomyrinus isolated from mice.</title>
        <authorList>
            <person name="Zhu L."/>
        </authorList>
    </citation>
    <scope>NUCLEOTIDE SEQUENCE [LARGE SCALE GENOMIC DNA]</scope>
    <source>
        <strain evidence="13 14">Hm-17</strain>
    </source>
</reference>
<dbReference type="Pfam" id="PF00456">
    <property type="entry name" value="Transketolase_N"/>
    <property type="match status" value="1"/>
</dbReference>
<evidence type="ECO:0000256" key="1">
    <source>
        <dbReference type="ARBA" id="ARBA00001946"/>
    </source>
</evidence>
<evidence type="ECO:0000313" key="14">
    <source>
        <dbReference type="Proteomes" id="UP001434737"/>
    </source>
</evidence>
<dbReference type="SUPFAM" id="SSF52922">
    <property type="entry name" value="TK C-terminal domain-like"/>
    <property type="match status" value="1"/>
</dbReference>
<dbReference type="InterPro" id="IPR020826">
    <property type="entry name" value="Transketolase_BS"/>
</dbReference>
<evidence type="ECO:0000256" key="11">
    <source>
        <dbReference type="NCBIfam" id="TIGR00232"/>
    </source>
</evidence>
<organism evidence="13 14">
    <name type="scientific">Helicobacter mastomyrinus</name>
    <dbReference type="NCBI Taxonomy" id="287948"/>
    <lineage>
        <taxon>Bacteria</taxon>
        <taxon>Pseudomonadati</taxon>
        <taxon>Campylobacterota</taxon>
        <taxon>Epsilonproteobacteria</taxon>
        <taxon>Campylobacterales</taxon>
        <taxon>Helicobacteraceae</taxon>
        <taxon>Helicobacter</taxon>
    </lineage>
</organism>
<dbReference type="InterPro" id="IPR029061">
    <property type="entry name" value="THDP-binding"/>
</dbReference>
<dbReference type="Gene3D" id="3.40.50.970">
    <property type="match status" value="2"/>
</dbReference>
<dbReference type="EC" id="2.2.1.1" evidence="5 11"/>
<dbReference type="Gene3D" id="3.40.50.920">
    <property type="match status" value="1"/>
</dbReference>
<dbReference type="InterPro" id="IPR009014">
    <property type="entry name" value="Transketo_C/PFOR_II"/>
</dbReference>
<dbReference type="InterPro" id="IPR005474">
    <property type="entry name" value="Transketolase_N"/>
</dbReference>
<dbReference type="PROSITE" id="PS00802">
    <property type="entry name" value="TRANSKETOLASE_2"/>
    <property type="match status" value="1"/>
</dbReference>
<dbReference type="RefSeq" id="WP_343353756.1">
    <property type="nucleotide sequence ID" value="NZ_CP145316.1"/>
</dbReference>
<dbReference type="NCBIfam" id="TIGR00232">
    <property type="entry name" value="tktlase_bact"/>
    <property type="match status" value="1"/>
</dbReference>
<dbReference type="InterPro" id="IPR033247">
    <property type="entry name" value="Transketolase_fam"/>
</dbReference>
<dbReference type="PANTHER" id="PTHR43522">
    <property type="entry name" value="TRANSKETOLASE"/>
    <property type="match status" value="1"/>
</dbReference>
<dbReference type="SUPFAM" id="SSF52518">
    <property type="entry name" value="Thiamin diphosphate-binding fold (THDP-binding)"/>
    <property type="match status" value="2"/>
</dbReference>
<accession>A0ABZ3F8E1</accession>
<evidence type="ECO:0000256" key="4">
    <source>
        <dbReference type="ARBA" id="ARBA00011738"/>
    </source>
</evidence>
<evidence type="ECO:0000256" key="9">
    <source>
        <dbReference type="ARBA" id="ARBA00023052"/>
    </source>
</evidence>
<dbReference type="CDD" id="cd07033">
    <property type="entry name" value="TPP_PYR_DXS_TK_like"/>
    <property type="match status" value="1"/>
</dbReference>
<dbReference type="GO" id="GO:0004802">
    <property type="term" value="F:transketolase activity"/>
    <property type="evidence" value="ECO:0007669"/>
    <property type="project" value="UniProtKB-EC"/>
</dbReference>
<name>A0ABZ3F8E1_9HELI</name>
<dbReference type="InterPro" id="IPR005475">
    <property type="entry name" value="Transketolase-like_Pyr-bd"/>
</dbReference>
<proteinExistence type="inferred from homology"/>
<keyword evidence="9" id="KW-0786">Thiamine pyrophosphate</keyword>
<keyword evidence="6 13" id="KW-0808">Transferase</keyword>
<evidence type="ECO:0000256" key="3">
    <source>
        <dbReference type="ARBA" id="ARBA00007131"/>
    </source>
</evidence>
<evidence type="ECO:0000313" key="13">
    <source>
        <dbReference type="EMBL" id="XAM18351.1"/>
    </source>
</evidence>
<evidence type="ECO:0000256" key="7">
    <source>
        <dbReference type="ARBA" id="ARBA00022723"/>
    </source>
</evidence>
<evidence type="ECO:0000256" key="2">
    <source>
        <dbReference type="ARBA" id="ARBA00001964"/>
    </source>
</evidence>
<keyword evidence="7" id="KW-0479">Metal-binding</keyword>
<dbReference type="Pfam" id="PF22613">
    <property type="entry name" value="Transketolase_C_1"/>
    <property type="match status" value="1"/>
</dbReference>
<evidence type="ECO:0000256" key="8">
    <source>
        <dbReference type="ARBA" id="ARBA00022842"/>
    </source>
</evidence>
<protein>
    <recommendedName>
        <fullName evidence="5 11">Transketolase</fullName>
        <ecNumber evidence="5 11">2.2.1.1</ecNumber>
    </recommendedName>
</protein>
<dbReference type="PANTHER" id="PTHR43522:SF2">
    <property type="entry name" value="TRANSKETOLASE 1-RELATED"/>
    <property type="match status" value="1"/>
</dbReference>
<evidence type="ECO:0000256" key="10">
    <source>
        <dbReference type="ARBA" id="ARBA00049473"/>
    </source>
</evidence>
<dbReference type="InterPro" id="IPR005478">
    <property type="entry name" value="Transketolase_bac-like"/>
</dbReference>
<evidence type="ECO:0000259" key="12">
    <source>
        <dbReference type="SMART" id="SM00861"/>
    </source>
</evidence>
<gene>
    <name evidence="13" type="primary">tkt</name>
    <name evidence="13" type="ORF">V3I05_01320</name>
</gene>
<comment type="catalytic activity">
    <reaction evidence="10">
        <text>D-sedoheptulose 7-phosphate + D-glyceraldehyde 3-phosphate = aldehydo-D-ribose 5-phosphate + D-xylulose 5-phosphate</text>
        <dbReference type="Rhea" id="RHEA:10508"/>
        <dbReference type="ChEBI" id="CHEBI:57483"/>
        <dbReference type="ChEBI" id="CHEBI:57737"/>
        <dbReference type="ChEBI" id="CHEBI:58273"/>
        <dbReference type="ChEBI" id="CHEBI:59776"/>
        <dbReference type="EC" id="2.2.1.1"/>
    </reaction>
</comment>